<evidence type="ECO:0000256" key="2">
    <source>
        <dbReference type="ARBA" id="ARBA00022692"/>
    </source>
</evidence>
<feature type="transmembrane region" description="Helical" evidence="5">
    <location>
        <begin position="174"/>
        <end position="191"/>
    </location>
</feature>
<proteinExistence type="predicted"/>
<feature type="transmembrane region" description="Helical" evidence="5">
    <location>
        <begin position="118"/>
        <end position="138"/>
    </location>
</feature>
<feature type="transmembrane region" description="Helical" evidence="5">
    <location>
        <begin position="229"/>
        <end position="247"/>
    </location>
</feature>
<dbReference type="AlphaFoldDB" id="A0A1G6RUK9"/>
<dbReference type="RefSeq" id="WP_090768073.1">
    <property type="nucleotide sequence ID" value="NZ_FMZH01000004.1"/>
</dbReference>
<dbReference type="InterPro" id="IPR051533">
    <property type="entry name" value="WaaL-like"/>
</dbReference>
<feature type="domain" description="O-antigen ligase-related" evidence="6">
    <location>
        <begin position="262"/>
        <end position="403"/>
    </location>
</feature>
<gene>
    <name evidence="7" type="ORF">SAMN04488024_10461</name>
</gene>
<dbReference type="InterPro" id="IPR007016">
    <property type="entry name" value="O-antigen_ligase-rel_domated"/>
</dbReference>
<evidence type="ECO:0000313" key="7">
    <source>
        <dbReference type="EMBL" id="SDD08279.1"/>
    </source>
</evidence>
<dbReference type="Proteomes" id="UP000199455">
    <property type="component" value="Unassembled WGS sequence"/>
</dbReference>
<protein>
    <submittedName>
        <fullName evidence="7">O-antigen ligase like membrane protein</fullName>
    </submittedName>
</protein>
<feature type="transmembrane region" description="Helical" evidence="5">
    <location>
        <begin position="89"/>
        <end position="106"/>
    </location>
</feature>
<dbReference type="Pfam" id="PF04932">
    <property type="entry name" value="Wzy_C"/>
    <property type="match status" value="1"/>
</dbReference>
<evidence type="ECO:0000256" key="5">
    <source>
        <dbReference type="SAM" id="Phobius"/>
    </source>
</evidence>
<dbReference type="PANTHER" id="PTHR37422:SF13">
    <property type="entry name" value="LIPOPOLYSACCHARIDE BIOSYNTHESIS PROTEIN PA4999-RELATED"/>
    <property type="match status" value="1"/>
</dbReference>
<comment type="subcellular location">
    <subcellularLocation>
        <location evidence="1">Membrane</location>
        <topology evidence="1">Multi-pass membrane protein</topology>
    </subcellularLocation>
</comment>
<feature type="transmembrane region" description="Helical" evidence="5">
    <location>
        <begin position="42"/>
        <end position="58"/>
    </location>
</feature>
<feature type="transmembrane region" description="Helical" evidence="5">
    <location>
        <begin position="150"/>
        <end position="167"/>
    </location>
</feature>
<feature type="transmembrane region" description="Helical" evidence="5">
    <location>
        <begin position="65"/>
        <end position="83"/>
    </location>
</feature>
<feature type="transmembrane region" description="Helical" evidence="5">
    <location>
        <begin position="259"/>
        <end position="292"/>
    </location>
</feature>
<dbReference type="EMBL" id="FMZH01000004">
    <property type="protein sequence ID" value="SDD08279.1"/>
    <property type="molecule type" value="Genomic_DNA"/>
</dbReference>
<dbReference type="GO" id="GO:0016874">
    <property type="term" value="F:ligase activity"/>
    <property type="evidence" value="ECO:0007669"/>
    <property type="project" value="UniProtKB-KW"/>
</dbReference>
<feature type="transmembrane region" description="Helical" evidence="5">
    <location>
        <begin position="452"/>
        <end position="471"/>
    </location>
</feature>
<feature type="transmembrane region" description="Helical" evidence="5">
    <location>
        <begin position="430"/>
        <end position="446"/>
    </location>
</feature>
<feature type="transmembrane region" description="Helical" evidence="5">
    <location>
        <begin position="16"/>
        <end position="36"/>
    </location>
</feature>
<organism evidence="7 8">
    <name type="scientific">Pedobacter soli</name>
    <dbReference type="NCBI Taxonomy" id="390242"/>
    <lineage>
        <taxon>Bacteria</taxon>
        <taxon>Pseudomonadati</taxon>
        <taxon>Bacteroidota</taxon>
        <taxon>Sphingobacteriia</taxon>
        <taxon>Sphingobacteriales</taxon>
        <taxon>Sphingobacteriaceae</taxon>
        <taxon>Pedobacter</taxon>
    </lineage>
</organism>
<evidence type="ECO:0000256" key="4">
    <source>
        <dbReference type="ARBA" id="ARBA00023136"/>
    </source>
</evidence>
<keyword evidence="2 5" id="KW-0812">Transmembrane</keyword>
<keyword evidence="8" id="KW-1185">Reference proteome</keyword>
<dbReference type="STRING" id="390242.SAMN04488024_10461"/>
<evidence type="ECO:0000256" key="1">
    <source>
        <dbReference type="ARBA" id="ARBA00004141"/>
    </source>
</evidence>
<dbReference type="PANTHER" id="PTHR37422">
    <property type="entry name" value="TEICHURONIC ACID BIOSYNTHESIS PROTEIN TUAE"/>
    <property type="match status" value="1"/>
</dbReference>
<keyword evidence="3 5" id="KW-1133">Transmembrane helix</keyword>
<reference evidence="8" key="1">
    <citation type="submission" date="2016-10" db="EMBL/GenBank/DDBJ databases">
        <authorList>
            <person name="Varghese N."/>
            <person name="Submissions S."/>
        </authorList>
    </citation>
    <scope>NUCLEOTIDE SEQUENCE [LARGE SCALE GENOMIC DNA]</scope>
    <source>
        <strain evidence="8">DSM 18609</strain>
    </source>
</reference>
<accession>A0A1G6RUK9</accession>
<evidence type="ECO:0000256" key="3">
    <source>
        <dbReference type="ARBA" id="ARBA00022989"/>
    </source>
</evidence>
<evidence type="ECO:0000313" key="8">
    <source>
        <dbReference type="Proteomes" id="UP000199455"/>
    </source>
</evidence>
<feature type="transmembrane region" description="Helical" evidence="5">
    <location>
        <begin position="298"/>
        <end position="317"/>
    </location>
</feature>
<sequence length="485" mass="53238">MLEKLNAYIVDHKKKIVFFMVSLCLSVLVAGSTYSFGVLGPLLVLAFAALGTFLIALFHNPRTGFWVYLTYCFILGFLVKSFLNIPVGLALDAILVLTWASMLVNVKHFDWNKLKNDHVIIALVWFIISFLQLLNPYGGSIAAWFNELRFAALSWLLIAPFVFLLFNRITDLNRFILAVLLLSLLATLYGMKQLYLGLSTGEQTWLNAGNAGTHIINGKLRVFSMYSDAGQFGASQAIMAVIALTLATGPFGFTKKVIFALFALVFLYGMAISGTRGALFALAAGLFAALFLNKNFKVLIVGVVFCSAGFSILKYTTIGDHIFQVNRLRSALDPKDASLGVRLDNQHKLKSLLDDLPFGAGLGMSGMNGTTYNSDRPIANIPPDSYWVKVWVMYGVVGLVIWFALTSYIIGKCSGIAWKIRDPKLRVKMIALTAGTVACFICSYGNEVMNGMPSSVIMFMSWSFIFIAPALDQKLIEGGTDGADI</sequence>
<name>A0A1G6RUK9_9SPHI</name>
<keyword evidence="7" id="KW-0436">Ligase</keyword>
<keyword evidence="4 5" id="KW-0472">Membrane</keyword>
<feature type="transmembrane region" description="Helical" evidence="5">
    <location>
        <begin position="391"/>
        <end position="410"/>
    </location>
</feature>
<evidence type="ECO:0000259" key="6">
    <source>
        <dbReference type="Pfam" id="PF04932"/>
    </source>
</evidence>
<dbReference type="GO" id="GO:0016020">
    <property type="term" value="C:membrane"/>
    <property type="evidence" value="ECO:0007669"/>
    <property type="project" value="UniProtKB-SubCell"/>
</dbReference>